<gene>
    <name evidence="2" type="ORF">FPZ12_003775</name>
</gene>
<evidence type="ECO:0000256" key="1">
    <source>
        <dbReference type="SAM" id="Phobius"/>
    </source>
</evidence>
<accession>A0A5N0VIA5</accession>
<dbReference type="EMBL" id="VMNW02000003">
    <property type="protein sequence ID" value="KAA9166079.1"/>
    <property type="molecule type" value="Genomic_DNA"/>
</dbReference>
<evidence type="ECO:0000313" key="3">
    <source>
        <dbReference type="Proteomes" id="UP000319769"/>
    </source>
</evidence>
<dbReference type="OrthoDB" id="4031079at2"/>
<reference evidence="2" key="1">
    <citation type="submission" date="2019-09" db="EMBL/GenBank/DDBJ databases">
        <authorList>
            <person name="Teo W.F.A."/>
            <person name="Duangmal K."/>
        </authorList>
    </citation>
    <scope>NUCLEOTIDE SEQUENCE [LARGE SCALE GENOMIC DNA]</scope>
    <source>
        <strain evidence="2">K81G1</strain>
    </source>
</reference>
<dbReference type="RefSeq" id="WP_144745560.1">
    <property type="nucleotide sequence ID" value="NZ_VMNW02000003.1"/>
</dbReference>
<keyword evidence="1" id="KW-1133">Transmembrane helix</keyword>
<keyword evidence="1" id="KW-0812">Transmembrane</keyword>
<keyword evidence="3" id="KW-1185">Reference proteome</keyword>
<keyword evidence="1" id="KW-0472">Membrane</keyword>
<evidence type="ECO:0000313" key="2">
    <source>
        <dbReference type="EMBL" id="KAA9166079.1"/>
    </source>
</evidence>
<dbReference type="Proteomes" id="UP000319769">
    <property type="component" value="Unassembled WGS sequence"/>
</dbReference>
<feature type="transmembrane region" description="Helical" evidence="1">
    <location>
        <begin position="338"/>
        <end position="358"/>
    </location>
</feature>
<dbReference type="AlphaFoldDB" id="A0A5N0VIA5"/>
<sequence length="401" mass="44864">MDEKALLEGLRQAATTGSRELDRIAEAAAVELIAGGAEPPFRVRSVDFATDPFLICADRYWRLRFLELPTVDTAARCAHWVAHAVDAEHRRDIVEKWALGYAFITRDTVESARELTEASGVILEEHHGSAAIAYFATLYHAGKLRANFDFDDLRLFLDSSLLAMACDEHRAQPVFVALEAFAAFGSRTITSEHAVTLLERAWNSPERSPHTIDVCLNALSAAAPFDEQGHLLRARAQEAVTVVPDNHIFHFRLATGQRMCRDYDNALDTIDVALRLLPAIGNRGSHKLLQEQYLHERDIIQQGRQLAEWSAEQQRRWAEQDASNAELRRTMQNSTVRAIELVTVFTAAIAFAVGSLQVTLAGTLSVSDRIWMIATFGIGLLVFALLIITGTWWITRHRRNP</sequence>
<protein>
    <submittedName>
        <fullName evidence="2">Uncharacterized protein</fullName>
    </submittedName>
</protein>
<organism evidence="2 3">
    <name type="scientific">Amycolatopsis acidicola</name>
    <dbReference type="NCBI Taxonomy" id="2596893"/>
    <lineage>
        <taxon>Bacteria</taxon>
        <taxon>Bacillati</taxon>
        <taxon>Actinomycetota</taxon>
        <taxon>Actinomycetes</taxon>
        <taxon>Pseudonocardiales</taxon>
        <taxon>Pseudonocardiaceae</taxon>
        <taxon>Amycolatopsis</taxon>
    </lineage>
</organism>
<feature type="transmembrane region" description="Helical" evidence="1">
    <location>
        <begin position="370"/>
        <end position="394"/>
    </location>
</feature>
<proteinExistence type="predicted"/>
<name>A0A5N0VIA5_9PSEU</name>
<comment type="caution">
    <text evidence="2">The sequence shown here is derived from an EMBL/GenBank/DDBJ whole genome shotgun (WGS) entry which is preliminary data.</text>
</comment>